<sequence length="263" mass="30209">MKTPITIIFIIVFSIGIKAQHYTHEIGAFIGTTSLQSDYGEKGNFASDWNNNGISFSIAHYLSFYNRTLRWDPNDVFHNHLMVKTTLNYVSYSKIKHYSKWAESQSYSGEQLRAMEGSLSMFNIGVNLEYFLTPLEEFIAPYSDISFNPYLAVGFKYSFYKNSLNSTLGDWRQDITVLPEKYTTPNALAIGKGNALSLDLGLGTRYKLTEKLDLAVEFGFQYFLSDKIDGLQADVTENKNNEWLMNLQFGIVYHLNFYRPLFL</sequence>
<dbReference type="AlphaFoldDB" id="A0A9X1VNE3"/>
<accession>A0A9X1VNE3</accession>
<comment type="caution">
    <text evidence="1">The sequence shown here is derived from an EMBL/GenBank/DDBJ whole genome shotgun (WGS) entry which is preliminary data.</text>
</comment>
<dbReference type="InterPro" id="IPR011250">
    <property type="entry name" value="OMP/PagP_B-barrel"/>
</dbReference>
<dbReference type="RefSeq" id="WP_242177913.1">
    <property type="nucleotide sequence ID" value="NZ_JAKQYM010000003.1"/>
</dbReference>
<dbReference type="SUPFAM" id="SSF56925">
    <property type="entry name" value="OMPA-like"/>
    <property type="match status" value="1"/>
</dbReference>
<evidence type="ECO:0008006" key="3">
    <source>
        <dbReference type="Google" id="ProtNLM"/>
    </source>
</evidence>
<dbReference type="Proteomes" id="UP001139369">
    <property type="component" value="Unassembled WGS sequence"/>
</dbReference>
<dbReference type="NCBIfam" id="NF047659">
    <property type="entry name" value="THC0290_0291_fam"/>
    <property type="match status" value="1"/>
</dbReference>
<name>A0A9X1VNE3_9FLAO</name>
<dbReference type="EMBL" id="JAKQYM010000003">
    <property type="protein sequence ID" value="MCI2228788.1"/>
    <property type="molecule type" value="Genomic_DNA"/>
</dbReference>
<evidence type="ECO:0000313" key="1">
    <source>
        <dbReference type="EMBL" id="MCI2228788.1"/>
    </source>
</evidence>
<evidence type="ECO:0000313" key="2">
    <source>
        <dbReference type="Proteomes" id="UP001139369"/>
    </source>
</evidence>
<dbReference type="Gene3D" id="2.40.160.20">
    <property type="match status" value="1"/>
</dbReference>
<gene>
    <name evidence="1" type="ORF">MC378_06380</name>
</gene>
<reference evidence="1" key="1">
    <citation type="submission" date="2022-02" db="EMBL/GenBank/DDBJ databases">
        <title>Polaribacter sp. MSW13, isolated from seawater.</title>
        <authorList>
            <person name="Kristyanto S."/>
            <person name="Jung J."/>
            <person name="Jeon C.O."/>
        </authorList>
    </citation>
    <scope>NUCLEOTIDE SEQUENCE</scope>
    <source>
        <strain evidence="1">MSW13</strain>
    </source>
</reference>
<protein>
    <recommendedName>
        <fullName evidence="3">Glutamate dehydrogenase</fullName>
    </recommendedName>
</protein>
<proteinExistence type="predicted"/>
<organism evidence="1 2">
    <name type="scientific">Polaribacter marinus</name>
    <dbReference type="NCBI Taxonomy" id="2916838"/>
    <lineage>
        <taxon>Bacteria</taxon>
        <taxon>Pseudomonadati</taxon>
        <taxon>Bacteroidota</taxon>
        <taxon>Flavobacteriia</taxon>
        <taxon>Flavobacteriales</taxon>
        <taxon>Flavobacteriaceae</taxon>
    </lineage>
</organism>
<keyword evidence="2" id="KW-1185">Reference proteome</keyword>